<dbReference type="RefSeq" id="WP_101144175.1">
    <property type="nucleotide sequence ID" value="NZ_CP073801.1"/>
</dbReference>
<dbReference type="AlphaFoldDB" id="A0A855GKB1"/>
<name>A0A855GKB1_9STAP</name>
<protein>
    <recommendedName>
        <fullName evidence="4">DUF4391 domain-containing protein</fullName>
    </recommendedName>
</protein>
<feature type="coiled-coil region" evidence="1">
    <location>
        <begin position="145"/>
        <end position="198"/>
    </location>
</feature>
<sequence length="212" mass="24763">MTYELITRYPEQTATLKLRAGIDASILKHITQQVDDIDILLSESFPVEEGTEDLGDLVHATHAKRLTLRIPVSLFDTYKDSINIEYELTEIGNNAAYVFITYNLENRTLSSINSSNMIKWYQIQQYESLEAYIEGTVNRTIYKEMKQYRSQLGWANAKIERYESKVQAGIREDEAAKYNDLMNKYKDTLKRLNNLRNSRLGRIQIKYWDLKG</sequence>
<accession>A0A855GKB1</accession>
<evidence type="ECO:0008006" key="4">
    <source>
        <dbReference type="Google" id="ProtNLM"/>
    </source>
</evidence>
<reference evidence="2 3" key="1">
    <citation type="submission" date="2017-12" db="EMBL/GenBank/DDBJ databases">
        <title>Genomics of Macrococcus caseolyticus.</title>
        <authorList>
            <person name="MacFadyen A.C."/>
            <person name="Paterson G.K."/>
        </authorList>
    </citation>
    <scope>NUCLEOTIDE SEQUENCE [LARGE SCALE GENOMIC DNA]</scope>
    <source>
        <strain evidence="2 3">5788_EF188</strain>
    </source>
</reference>
<organism evidence="2 3">
    <name type="scientific">Macrococcoides caseolyticum</name>
    <dbReference type="NCBI Taxonomy" id="69966"/>
    <lineage>
        <taxon>Bacteria</taxon>
        <taxon>Bacillati</taxon>
        <taxon>Bacillota</taxon>
        <taxon>Bacilli</taxon>
        <taxon>Bacillales</taxon>
        <taxon>Staphylococcaceae</taxon>
        <taxon>Macrococcoides</taxon>
    </lineage>
</organism>
<comment type="caution">
    <text evidence="2">The sequence shown here is derived from an EMBL/GenBank/DDBJ whole genome shotgun (WGS) entry which is preliminary data.</text>
</comment>
<evidence type="ECO:0000313" key="3">
    <source>
        <dbReference type="Proteomes" id="UP000233482"/>
    </source>
</evidence>
<gene>
    <name evidence="2" type="ORF">CW686_05295</name>
</gene>
<evidence type="ECO:0000256" key="1">
    <source>
        <dbReference type="SAM" id="Coils"/>
    </source>
</evidence>
<dbReference type="Proteomes" id="UP000233482">
    <property type="component" value="Unassembled WGS sequence"/>
</dbReference>
<proteinExistence type="predicted"/>
<keyword evidence="1" id="KW-0175">Coiled coil</keyword>
<evidence type="ECO:0000313" key="2">
    <source>
        <dbReference type="EMBL" id="PKE26374.1"/>
    </source>
</evidence>
<dbReference type="EMBL" id="PIXC01000009">
    <property type="protein sequence ID" value="PKE26374.1"/>
    <property type="molecule type" value="Genomic_DNA"/>
</dbReference>